<name>D7A0R8_ANCN5</name>
<dbReference type="HOGENOM" id="CLU_000604_1_1_5"/>
<dbReference type="GO" id="GO:0043190">
    <property type="term" value="C:ATP-binding cassette (ABC) transporter complex"/>
    <property type="evidence" value="ECO:0007669"/>
    <property type="project" value="InterPro"/>
</dbReference>
<dbReference type="InterPro" id="IPR017879">
    <property type="entry name" value="PotA_ATP-bd"/>
</dbReference>
<evidence type="ECO:0000256" key="7">
    <source>
        <dbReference type="RuleBase" id="RU364083"/>
    </source>
</evidence>
<dbReference type="STRING" id="639283.Snov_4119"/>
<dbReference type="SMART" id="SM00382">
    <property type="entry name" value="AAA"/>
    <property type="match status" value="1"/>
</dbReference>
<keyword evidence="6 7" id="KW-0472">Membrane</keyword>
<evidence type="ECO:0000256" key="1">
    <source>
        <dbReference type="ARBA" id="ARBA00022448"/>
    </source>
</evidence>
<dbReference type="Gene3D" id="3.40.50.300">
    <property type="entry name" value="P-loop containing nucleotide triphosphate hydrolases"/>
    <property type="match status" value="1"/>
</dbReference>
<keyword evidence="4 7" id="KW-0067">ATP-binding</keyword>
<dbReference type="InterPro" id="IPR008995">
    <property type="entry name" value="Mo/tungstate-bd_C_term_dom"/>
</dbReference>
<dbReference type="FunFam" id="3.40.50.300:FF:000133">
    <property type="entry name" value="Spermidine/putrescine import ATP-binding protein PotA"/>
    <property type="match status" value="1"/>
</dbReference>
<organism evidence="9 10">
    <name type="scientific">Ancylobacter novellus (strain ATCC 8093 / DSM 506 / JCM 20403 / CCM 1077 / IAM 12100 / NBRC 12443 / NCIMB 10456)</name>
    <name type="common">Starkeya novella</name>
    <dbReference type="NCBI Taxonomy" id="639283"/>
    <lineage>
        <taxon>Bacteria</taxon>
        <taxon>Pseudomonadati</taxon>
        <taxon>Pseudomonadota</taxon>
        <taxon>Alphaproteobacteria</taxon>
        <taxon>Hyphomicrobiales</taxon>
        <taxon>Xanthobacteraceae</taxon>
        <taxon>Ancylobacter</taxon>
    </lineage>
</organism>
<reference evidence="9 10" key="1">
    <citation type="journal article" date="2012" name="Stand. Genomic Sci.">
        <title>Complete genome sequence of the facultatively chemolithoautotrophic and methylotrophic alpha Proteobacterium Starkeya novella type strain (ATCC 8093(T)).</title>
        <authorList>
            <person name="Kappler U."/>
            <person name="Davenport K."/>
            <person name="Beatson S."/>
            <person name="Lucas S."/>
            <person name="Lapidus A."/>
            <person name="Copeland A."/>
            <person name="Berry K.W."/>
            <person name="Glavina Del Rio T."/>
            <person name="Hammon N."/>
            <person name="Dalin E."/>
            <person name="Tice H."/>
            <person name="Pitluck S."/>
            <person name="Richardson P."/>
            <person name="Bruce D."/>
            <person name="Goodwin L.A."/>
            <person name="Han C."/>
            <person name="Tapia R."/>
            <person name="Detter J.C."/>
            <person name="Chang Y.J."/>
            <person name="Jeffries C.D."/>
            <person name="Land M."/>
            <person name="Hauser L."/>
            <person name="Kyrpides N.C."/>
            <person name="Goker M."/>
            <person name="Ivanova N."/>
            <person name="Klenk H.P."/>
            <person name="Woyke T."/>
        </authorList>
    </citation>
    <scope>NUCLEOTIDE SEQUENCE [LARGE SCALE GENOMIC DNA]</scope>
    <source>
        <strain evidence="10">ATCC 8093 / DSM 506 / JCM 20403 / CCM 1077 / IAM 12100 / NBRC 12443 / NCIMB 10456</strain>
    </source>
</reference>
<dbReference type="Gene3D" id="2.40.50.140">
    <property type="entry name" value="Nucleic acid-binding proteins"/>
    <property type="match status" value="1"/>
</dbReference>
<comment type="catalytic activity">
    <reaction evidence="7">
        <text>ATP + H2O + polyamine-[polyamine-binding protein]Side 1 = ADP + phosphate + polyamineSide 2 + [polyamine-binding protein]Side 1.</text>
        <dbReference type="EC" id="7.6.2.11"/>
    </reaction>
</comment>
<keyword evidence="1 7" id="KW-0813">Transport</keyword>
<dbReference type="RefSeq" id="WP_013168890.1">
    <property type="nucleotide sequence ID" value="NC_014217.1"/>
</dbReference>
<dbReference type="eggNOG" id="COG3842">
    <property type="taxonomic scope" value="Bacteria"/>
</dbReference>
<dbReference type="SUPFAM" id="SSF52540">
    <property type="entry name" value="P-loop containing nucleoside triphosphate hydrolases"/>
    <property type="match status" value="1"/>
</dbReference>
<dbReference type="InterPro" id="IPR003593">
    <property type="entry name" value="AAA+_ATPase"/>
</dbReference>
<accession>D7A0R8</accession>
<dbReference type="Pfam" id="PF00005">
    <property type="entry name" value="ABC_tran"/>
    <property type="match status" value="1"/>
</dbReference>
<dbReference type="GO" id="GO:0005524">
    <property type="term" value="F:ATP binding"/>
    <property type="evidence" value="ECO:0007669"/>
    <property type="project" value="UniProtKB-KW"/>
</dbReference>
<evidence type="ECO:0000256" key="3">
    <source>
        <dbReference type="ARBA" id="ARBA00022741"/>
    </source>
</evidence>
<dbReference type="PANTHER" id="PTHR42781:SF4">
    <property type="entry name" value="SPERMIDINE_PUTRESCINE IMPORT ATP-BINDING PROTEIN POTA"/>
    <property type="match status" value="1"/>
</dbReference>
<dbReference type="PROSITE" id="PS00211">
    <property type="entry name" value="ABC_TRANSPORTER_1"/>
    <property type="match status" value="1"/>
</dbReference>
<dbReference type="InterPro" id="IPR012340">
    <property type="entry name" value="NA-bd_OB-fold"/>
</dbReference>
<dbReference type="EC" id="7.6.2.11" evidence="7"/>
<feature type="domain" description="ABC transporter" evidence="8">
    <location>
        <begin position="14"/>
        <end position="248"/>
    </location>
</feature>
<dbReference type="KEGG" id="sno:Snov_4119"/>
<dbReference type="NCBIfam" id="TIGR01187">
    <property type="entry name" value="potA"/>
    <property type="match status" value="1"/>
</dbReference>
<dbReference type="SUPFAM" id="SSF50331">
    <property type="entry name" value="MOP-like"/>
    <property type="match status" value="1"/>
</dbReference>
<evidence type="ECO:0000256" key="6">
    <source>
        <dbReference type="ARBA" id="ARBA00023136"/>
    </source>
</evidence>
<dbReference type="OrthoDB" id="9802264at2"/>
<dbReference type="InterPro" id="IPR013611">
    <property type="entry name" value="Transp-assoc_OB_typ2"/>
</dbReference>
<comment type="similarity">
    <text evidence="7">Belongs to the ABC transporter superfamily. Spermidine/putrescine importer (TC 3.A.1.11.1) family.</text>
</comment>
<keyword evidence="3 7" id="KW-0547">Nucleotide-binding</keyword>
<dbReference type="InterPro" id="IPR005893">
    <property type="entry name" value="PotA-like"/>
</dbReference>
<dbReference type="InterPro" id="IPR017871">
    <property type="entry name" value="ABC_transporter-like_CS"/>
</dbReference>
<dbReference type="Pfam" id="PF08402">
    <property type="entry name" value="TOBE_2"/>
    <property type="match status" value="1"/>
</dbReference>
<evidence type="ECO:0000256" key="5">
    <source>
        <dbReference type="ARBA" id="ARBA00022967"/>
    </source>
</evidence>
<dbReference type="Gene3D" id="2.40.50.100">
    <property type="match status" value="1"/>
</dbReference>
<dbReference type="InterPro" id="IPR050093">
    <property type="entry name" value="ABC_SmlMolc_Importer"/>
</dbReference>
<evidence type="ECO:0000256" key="2">
    <source>
        <dbReference type="ARBA" id="ARBA00022475"/>
    </source>
</evidence>
<dbReference type="InterPro" id="IPR003439">
    <property type="entry name" value="ABC_transporter-like_ATP-bd"/>
</dbReference>
<comment type="subunit">
    <text evidence="7">The complex is composed of two ATP-binding proteins (PotA), two transmembrane proteins (PotB and PotC) and a solute-binding protein (PotD).</text>
</comment>
<sequence length="368" mass="40165">MPEPSGPEDKRVAIEARGIVKEFGEGPSALRALDDVSISIRENEFFTLLGPSGCGKTTLLRMIAGFEYPTEGAILLHGEDIAGLPPFKRPVNTVFQSYALFPHLTVEENVAFGLEMLGRSKAEIKSRVAAMLKLVRMEELAKRRTDQISGGQAQRVALARALAPGPKVLLLDEPLSALDYKLRKEMQIELKRMQHETGITFVFVTHDQEEALTMSDRIAVMSKGRVLQVGSPWDIYDKPADRFVADFIGETNFLTASVLGIENGLARVRLKSGAEIVATLAEGVSPKGEATIVVRPEHARAVTSGGQVAGAVENVVYFGTDTHIHVRLDAGDIFMVRQQNRRTQSCGFEVGDRVGIEIASDAAQVLRD</sequence>
<dbReference type="EMBL" id="CP002026">
    <property type="protein sequence ID" value="ADH91389.1"/>
    <property type="molecule type" value="Genomic_DNA"/>
</dbReference>
<evidence type="ECO:0000313" key="9">
    <source>
        <dbReference type="EMBL" id="ADH91389.1"/>
    </source>
</evidence>
<dbReference type="InterPro" id="IPR027417">
    <property type="entry name" value="P-loop_NTPase"/>
</dbReference>
<dbReference type="CDD" id="cd03300">
    <property type="entry name" value="ABC_PotA_N"/>
    <property type="match status" value="1"/>
</dbReference>
<keyword evidence="10" id="KW-1185">Reference proteome</keyword>
<evidence type="ECO:0000313" key="10">
    <source>
        <dbReference type="Proteomes" id="UP000006633"/>
    </source>
</evidence>
<comment type="function">
    <text evidence="7">Part of the ABC transporter complex PotABCD involved in spermidine/putrescine import. Responsible for energy coupling to the transport system.</text>
</comment>
<protein>
    <recommendedName>
        <fullName evidence="7">Spermidine/putrescine import ATP-binding protein PotA</fullName>
        <ecNumber evidence="7">7.6.2.11</ecNumber>
    </recommendedName>
</protein>
<evidence type="ECO:0000259" key="8">
    <source>
        <dbReference type="PROSITE" id="PS50893"/>
    </source>
</evidence>
<evidence type="ECO:0000256" key="4">
    <source>
        <dbReference type="ARBA" id="ARBA00022840"/>
    </source>
</evidence>
<dbReference type="GO" id="GO:0016887">
    <property type="term" value="F:ATP hydrolysis activity"/>
    <property type="evidence" value="ECO:0007669"/>
    <property type="project" value="InterPro"/>
</dbReference>
<dbReference type="AlphaFoldDB" id="D7A0R8"/>
<dbReference type="PANTHER" id="PTHR42781">
    <property type="entry name" value="SPERMIDINE/PUTRESCINE IMPORT ATP-BINDING PROTEIN POTA"/>
    <property type="match status" value="1"/>
</dbReference>
<proteinExistence type="inferred from homology"/>
<dbReference type="GO" id="GO:0015594">
    <property type="term" value="F:ABC-type putrescine transporter activity"/>
    <property type="evidence" value="ECO:0007669"/>
    <property type="project" value="InterPro"/>
</dbReference>
<gene>
    <name evidence="7" type="primary">potA</name>
    <name evidence="9" type="ordered locus">Snov_4119</name>
</gene>
<dbReference type="Proteomes" id="UP000006633">
    <property type="component" value="Chromosome"/>
</dbReference>
<keyword evidence="5 7" id="KW-1278">Translocase</keyword>
<keyword evidence="2 7" id="KW-1003">Cell membrane</keyword>
<dbReference type="PROSITE" id="PS50893">
    <property type="entry name" value="ABC_TRANSPORTER_2"/>
    <property type="match status" value="1"/>
</dbReference>